<evidence type="ECO:0000313" key="5">
    <source>
        <dbReference type="Proteomes" id="UP001272242"/>
    </source>
</evidence>
<keyword evidence="2" id="KW-0560">Oxidoreductase</keyword>
<comment type="similarity">
    <text evidence="1 3">Belongs to the short-chain dehydrogenases/reductases (SDR) family.</text>
</comment>
<gene>
    <name evidence="4" type="ORF">R5W23_004802</name>
</gene>
<name>A0ABU5F6X6_9BACT</name>
<evidence type="ECO:0000256" key="1">
    <source>
        <dbReference type="ARBA" id="ARBA00006484"/>
    </source>
</evidence>
<proteinExistence type="inferred from homology"/>
<dbReference type="RefSeq" id="WP_320689526.1">
    <property type="nucleotide sequence ID" value="NZ_JAXBLV010000234.1"/>
</dbReference>
<dbReference type="Gene3D" id="3.40.50.720">
    <property type="entry name" value="NAD(P)-binding Rossmann-like Domain"/>
    <property type="match status" value="1"/>
</dbReference>
<dbReference type="InterPro" id="IPR036291">
    <property type="entry name" value="NAD(P)-bd_dom_sf"/>
</dbReference>
<dbReference type="Proteomes" id="UP001272242">
    <property type="component" value="Unassembled WGS sequence"/>
</dbReference>
<comment type="caution">
    <text evidence="4">The sequence shown here is derived from an EMBL/GenBank/DDBJ whole genome shotgun (WGS) entry which is preliminary data.</text>
</comment>
<dbReference type="PANTHER" id="PTHR44196:SF1">
    <property type="entry name" value="DEHYDROGENASE_REDUCTASE SDR FAMILY MEMBER 7B"/>
    <property type="match status" value="1"/>
</dbReference>
<dbReference type="Pfam" id="PF00106">
    <property type="entry name" value="adh_short"/>
    <property type="match status" value="1"/>
</dbReference>
<evidence type="ECO:0000313" key="4">
    <source>
        <dbReference type="EMBL" id="MDY3563302.1"/>
    </source>
</evidence>
<reference evidence="5" key="1">
    <citation type="journal article" date="2023" name="Mar. Drugs">
        <title>Gemmata algarum, a Novel Planctomycete Isolated from an Algal Mat, Displays Antimicrobial Activity.</title>
        <authorList>
            <person name="Kumar G."/>
            <person name="Kallscheuer N."/>
            <person name="Kashif M."/>
            <person name="Ahamad S."/>
            <person name="Jagadeeshwari U."/>
            <person name="Pannikurungottu S."/>
            <person name="Haufschild T."/>
            <person name="Kabuu M."/>
            <person name="Sasikala C."/>
            <person name="Jogler C."/>
            <person name="Ramana C."/>
        </authorList>
    </citation>
    <scope>NUCLEOTIDE SEQUENCE [LARGE SCALE GENOMIC DNA]</scope>
    <source>
        <strain evidence="5">JC673</strain>
    </source>
</reference>
<dbReference type="PRINTS" id="PR00080">
    <property type="entry name" value="SDRFAMILY"/>
</dbReference>
<protein>
    <submittedName>
        <fullName evidence="4">SDR family oxidoreductase</fullName>
    </submittedName>
</protein>
<dbReference type="SUPFAM" id="SSF51735">
    <property type="entry name" value="NAD(P)-binding Rossmann-fold domains"/>
    <property type="match status" value="1"/>
</dbReference>
<dbReference type="CDD" id="cd05233">
    <property type="entry name" value="SDR_c"/>
    <property type="match status" value="1"/>
</dbReference>
<accession>A0ABU5F6X6</accession>
<organism evidence="4 5">
    <name type="scientific">Gemmata algarum</name>
    <dbReference type="NCBI Taxonomy" id="2975278"/>
    <lineage>
        <taxon>Bacteria</taxon>
        <taxon>Pseudomonadati</taxon>
        <taxon>Planctomycetota</taxon>
        <taxon>Planctomycetia</taxon>
        <taxon>Gemmatales</taxon>
        <taxon>Gemmataceae</taxon>
        <taxon>Gemmata</taxon>
    </lineage>
</organism>
<keyword evidence="5" id="KW-1185">Reference proteome</keyword>
<sequence>MDARATPLAGRSAVVTGANQGLGRAIAEHLVRAGASVLLTARGADLLAKTAAELLPLAPLPGQKVLTRVANVAKEADCNATAAHAFAELDNPCVLVNNAGVYGPFGLIEENDWAEWVKAIEINLFGTILMCRAFLPRMREAKYGKVINLSGGGATAPLPRISSYAASKAAVVRFTETLAEETRGAGIDVNAVAPGALNTRLMDDLIAAGPEKVGAAFFEKMTKTRDSGGTPLDKGAELSVFLASAASDGISGRLISAVWDDWQNLPAHSDQLASSDIYTLRRITPDDRGGWKKCA</sequence>
<dbReference type="InterPro" id="IPR002347">
    <property type="entry name" value="SDR_fam"/>
</dbReference>
<dbReference type="PANTHER" id="PTHR44196">
    <property type="entry name" value="DEHYDROGENASE/REDUCTASE SDR FAMILY MEMBER 7B"/>
    <property type="match status" value="1"/>
</dbReference>
<dbReference type="PRINTS" id="PR00081">
    <property type="entry name" value="GDHRDH"/>
</dbReference>
<dbReference type="EMBL" id="JAXBLV010000234">
    <property type="protein sequence ID" value="MDY3563302.1"/>
    <property type="molecule type" value="Genomic_DNA"/>
</dbReference>
<evidence type="ECO:0000256" key="3">
    <source>
        <dbReference type="RuleBase" id="RU000363"/>
    </source>
</evidence>
<evidence type="ECO:0000256" key="2">
    <source>
        <dbReference type="ARBA" id="ARBA00023002"/>
    </source>
</evidence>